<evidence type="ECO:0000313" key="2">
    <source>
        <dbReference type="EMBL" id="KAK1407689.1"/>
    </source>
</evidence>
<dbReference type="EMBL" id="JAUHHV010000011">
    <property type="protein sequence ID" value="KAK1407689.1"/>
    <property type="molecule type" value="Genomic_DNA"/>
</dbReference>
<evidence type="ECO:0000313" key="3">
    <source>
        <dbReference type="Proteomes" id="UP001229421"/>
    </source>
</evidence>
<dbReference type="Proteomes" id="UP001229421">
    <property type="component" value="Unassembled WGS sequence"/>
</dbReference>
<proteinExistence type="predicted"/>
<reference evidence="2" key="1">
    <citation type="journal article" date="2023" name="bioRxiv">
        <title>Improved chromosome-level genome assembly for marigold (Tagetes erecta).</title>
        <authorList>
            <person name="Jiang F."/>
            <person name="Yuan L."/>
            <person name="Wang S."/>
            <person name="Wang H."/>
            <person name="Xu D."/>
            <person name="Wang A."/>
            <person name="Fan W."/>
        </authorList>
    </citation>
    <scope>NUCLEOTIDE SEQUENCE</scope>
    <source>
        <strain evidence="2">WSJ</strain>
        <tissue evidence="2">Leaf</tissue>
    </source>
</reference>
<gene>
    <name evidence="2" type="ORF">QVD17_39311</name>
</gene>
<name>A0AAD8NF22_TARER</name>
<sequence length="174" mass="19135">MGSRIDSSMVMNHQEVVETLKAQDKSISDLEKIVKILELMMKKQEEILISINVLYLTSTSAPTTTQTHKPAPTPLIPTPKPIPTPPTPHAQIIFPTSFAYTPTSSPNPASNITLLPPKPAPTTPKTILPRSNPKPKQTPTTAHIPMLKTPTSKVPNILKQEMKPLFANHELTRT</sequence>
<dbReference type="PRINTS" id="PR01217">
    <property type="entry name" value="PRICHEXTENSN"/>
</dbReference>
<accession>A0AAD8NF22</accession>
<evidence type="ECO:0000256" key="1">
    <source>
        <dbReference type="SAM" id="MobiDB-lite"/>
    </source>
</evidence>
<dbReference type="AlphaFoldDB" id="A0AAD8NF22"/>
<protein>
    <submittedName>
        <fullName evidence="2">Uncharacterized protein</fullName>
    </submittedName>
</protein>
<keyword evidence="3" id="KW-1185">Reference proteome</keyword>
<comment type="caution">
    <text evidence="2">The sequence shown here is derived from an EMBL/GenBank/DDBJ whole genome shotgun (WGS) entry which is preliminary data.</text>
</comment>
<organism evidence="2 3">
    <name type="scientific">Tagetes erecta</name>
    <name type="common">African marigold</name>
    <dbReference type="NCBI Taxonomy" id="13708"/>
    <lineage>
        <taxon>Eukaryota</taxon>
        <taxon>Viridiplantae</taxon>
        <taxon>Streptophyta</taxon>
        <taxon>Embryophyta</taxon>
        <taxon>Tracheophyta</taxon>
        <taxon>Spermatophyta</taxon>
        <taxon>Magnoliopsida</taxon>
        <taxon>eudicotyledons</taxon>
        <taxon>Gunneridae</taxon>
        <taxon>Pentapetalae</taxon>
        <taxon>asterids</taxon>
        <taxon>campanulids</taxon>
        <taxon>Asterales</taxon>
        <taxon>Asteraceae</taxon>
        <taxon>Asteroideae</taxon>
        <taxon>Heliantheae alliance</taxon>
        <taxon>Tageteae</taxon>
        <taxon>Tagetes</taxon>
    </lineage>
</organism>
<feature type="region of interest" description="Disordered" evidence="1">
    <location>
        <begin position="103"/>
        <end position="148"/>
    </location>
</feature>